<dbReference type="InterPro" id="IPR014262">
    <property type="entry name" value="HAF_rpt"/>
</dbReference>
<comment type="caution">
    <text evidence="1">The sequence shown here is derived from an EMBL/GenBank/DDBJ whole genome shotgun (WGS) entry which is preliminary data.</text>
</comment>
<dbReference type="NCBIfam" id="TIGR02913">
    <property type="entry name" value="HAF_rpt"/>
    <property type="match status" value="6"/>
</dbReference>
<name>A0A7V2F6E7_RHOMR</name>
<proteinExistence type="predicted"/>
<gene>
    <name evidence="1" type="ORF">ENO59_05915</name>
</gene>
<dbReference type="EMBL" id="DSGB01000004">
    <property type="protein sequence ID" value="HER96037.1"/>
    <property type="molecule type" value="Genomic_DNA"/>
</dbReference>
<protein>
    <submittedName>
        <fullName evidence="1">HAF repeat-containing protein</fullName>
    </submittedName>
</protein>
<dbReference type="SUPFAM" id="SSF82171">
    <property type="entry name" value="DPP6 N-terminal domain-like"/>
    <property type="match status" value="1"/>
</dbReference>
<evidence type="ECO:0000313" key="1">
    <source>
        <dbReference type="EMBL" id="HER96037.1"/>
    </source>
</evidence>
<dbReference type="AlphaFoldDB" id="A0A7V2F6E7"/>
<sequence length="452" mass="46761">MKSVNVWWLAKVVVGVVWFGSGVELQAQSLTWLGTLPDYDGSWAHGVSADGSVVVGWAQSASGQIRAFRWTQSGGMEDLGTLGGNGSTALGVSADGFVAVGVAYNASGQIRAFRWTQSGGMEDLGTLGGNGSTAYGVSADGSVVVGVAENASGLSRAFRWTASGGMQDLGTLGGNESKAYGVSADGSVVAGWARNASYEFRAFRWTVSGGMEDLGTLGGDDSEAYGISADGSVVVGGAVNASYEFRAFRWTVSGGMEDLGTLGGNGGVARGVSADGSVVVGWARSASNQGRAFRWTVSGGMEDLNQTYAALLGSGSWLEVATAISPDGRYIVGWGWNAATGRTEAFLLDTEGTTTAVESRGFKDGLQGELRIFPMPSAGAATLRFVSEQVGPVILEVVDVLGRVVFQWSGQVERVGVQSLGVSMGGLSSGRYHVRLRLPGHEVLTAPLMIVR</sequence>
<accession>A0A7V2F6E7</accession>
<organism evidence="1">
    <name type="scientific">Rhodothermus marinus</name>
    <name type="common">Rhodothermus obamensis</name>
    <dbReference type="NCBI Taxonomy" id="29549"/>
    <lineage>
        <taxon>Bacteria</taxon>
        <taxon>Pseudomonadati</taxon>
        <taxon>Rhodothermota</taxon>
        <taxon>Rhodothermia</taxon>
        <taxon>Rhodothermales</taxon>
        <taxon>Rhodothermaceae</taxon>
        <taxon>Rhodothermus</taxon>
    </lineage>
</organism>
<reference evidence="1" key="1">
    <citation type="journal article" date="2020" name="mSystems">
        <title>Genome- and Community-Level Interaction Insights into Carbon Utilization and Element Cycling Functions of Hydrothermarchaeota in Hydrothermal Sediment.</title>
        <authorList>
            <person name="Zhou Z."/>
            <person name="Liu Y."/>
            <person name="Xu W."/>
            <person name="Pan J."/>
            <person name="Luo Z.H."/>
            <person name="Li M."/>
        </authorList>
    </citation>
    <scope>NUCLEOTIDE SEQUENCE [LARGE SCALE GENOMIC DNA]</scope>
    <source>
        <strain evidence="1">SpSt-143</strain>
    </source>
</reference>